<protein>
    <recommendedName>
        <fullName evidence="8">ABC transmembrane type-1 domain-containing protein</fullName>
    </recommendedName>
</protein>
<feature type="transmembrane region" description="Helical" evidence="7">
    <location>
        <begin position="133"/>
        <end position="152"/>
    </location>
</feature>
<keyword evidence="5 7" id="KW-1133">Transmembrane helix</keyword>
<evidence type="ECO:0000256" key="7">
    <source>
        <dbReference type="RuleBase" id="RU363032"/>
    </source>
</evidence>
<evidence type="ECO:0000313" key="9">
    <source>
        <dbReference type="EMBL" id="OGG56891.1"/>
    </source>
</evidence>
<feature type="transmembrane region" description="Helical" evidence="7">
    <location>
        <begin position="228"/>
        <end position="246"/>
    </location>
</feature>
<evidence type="ECO:0000256" key="3">
    <source>
        <dbReference type="ARBA" id="ARBA00022475"/>
    </source>
</evidence>
<reference evidence="9 10" key="1">
    <citation type="journal article" date="2016" name="Nat. Commun.">
        <title>Thousands of microbial genomes shed light on interconnected biogeochemical processes in an aquifer system.</title>
        <authorList>
            <person name="Anantharaman K."/>
            <person name="Brown C.T."/>
            <person name="Hug L.A."/>
            <person name="Sharon I."/>
            <person name="Castelle C.J."/>
            <person name="Probst A.J."/>
            <person name="Thomas B.C."/>
            <person name="Singh A."/>
            <person name="Wilkins M.J."/>
            <person name="Karaoz U."/>
            <person name="Brodie E.L."/>
            <person name="Williams K.H."/>
            <person name="Hubbard S.S."/>
            <person name="Banfield J.F."/>
        </authorList>
    </citation>
    <scope>NUCLEOTIDE SEQUENCE [LARGE SCALE GENOMIC DNA]</scope>
    <source>
        <strain evidence="10">RIFCSPLOWO2_12_FULL_64_10</strain>
    </source>
</reference>
<dbReference type="InterPro" id="IPR000515">
    <property type="entry name" value="MetI-like"/>
</dbReference>
<evidence type="ECO:0000256" key="5">
    <source>
        <dbReference type="ARBA" id="ARBA00022989"/>
    </source>
</evidence>
<dbReference type="EMBL" id="MFKF01000023">
    <property type="protein sequence ID" value="OGG56891.1"/>
    <property type="molecule type" value="Genomic_DNA"/>
</dbReference>
<organism evidence="9 10">
    <name type="scientific">Handelsmanbacteria sp. (strain RIFCSPLOWO2_12_FULL_64_10)</name>
    <dbReference type="NCBI Taxonomy" id="1817868"/>
    <lineage>
        <taxon>Bacteria</taxon>
        <taxon>Candidatus Handelsmaniibacteriota</taxon>
    </lineage>
</organism>
<keyword evidence="2 7" id="KW-0813">Transport</keyword>
<sequence>MSLWKIRGRVPRKLTIGLSIAVWAVILALWLGVTGLRLLPPMSLPRPVDVARAFAYLASDYNLLGNIAVSWWRIFQAFVVAALVSIPLGILMGSFGAVRAFFFPVVAFMRAMPITAFLPALIGLFGIEEGMKVAFLLIGMVPYLISIVVDECEKVPDEILETAYTLGAGRTQALLLLFGASLPAIFEAFIILYDIGWTYVILAEIVNARMGVGAMIEAARKMLDFDRVYAGIFVIGVATFLFRALLKALHRKLFPYRVA</sequence>
<dbReference type="GO" id="GO:0005886">
    <property type="term" value="C:plasma membrane"/>
    <property type="evidence" value="ECO:0007669"/>
    <property type="project" value="UniProtKB-SubCell"/>
</dbReference>
<gene>
    <name evidence="9" type="ORF">A3F84_10915</name>
</gene>
<feature type="transmembrane region" description="Helical" evidence="7">
    <location>
        <begin position="100"/>
        <end position="127"/>
    </location>
</feature>
<dbReference type="PROSITE" id="PS50928">
    <property type="entry name" value="ABC_TM1"/>
    <property type="match status" value="1"/>
</dbReference>
<dbReference type="PANTHER" id="PTHR30151:SF0">
    <property type="entry name" value="ABC TRANSPORTER PERMEASE PROTEIN MJ0413-RELATED"/>
    <property type="match status" value="1"/>
</dbReference>
<comment type="similarity">
    <text evidence="7">Belongs to the binding-protein-dependent transport system permease family.</text>
</comment>
<keyword evidence="6 7" id="KW-0472">Membrane</keyword>
<dbReference type="CDD" id="cd06261">
    <property type="entry name" value="TM_PBP2"/>
    <property type="match status" value="1"/>
</dbReference>
<dbReference type="Gene3D" id="1.10.3720.10">
    <property type="entry name" value="MetI-like"/>
    <property type="match status" value="1"/>
</dbReference>
<dbReference type="SUPFAM" id="SSF161098">
    <property type="entry name" value="MetI-like"/>
    <property type="match status" value="1"/>
</dbReference>
<feature type="transmembrane region" description="Helical" evidence="7">
    <location>
        <begin position="20"/>
        <end position="39"/>
    </location>
</feature>
<evidence type="ECO:0000256" key="1">
    <source>
        <dbReference type="ARBA" id="ARBA00004651"/>
    </source>
</evidence>
<name>A0A1F6D6C4_HANXR</name>
<comment type="subcellular location">
    <subcellularLocation>
        <location evidence="1 7">Cell membrane</location>
        <topology evidence="1 7">Multi-pass membrane protein</topology>
    </subcellularLocation>
</comment>
<evidence type="ECO:0000313" key="10">
    <source>
        <dbReference type="Proteomes" id="UP000178606"/>
    </source>
</evidence>
<keyword evidence="3" id="KW-1003">Cell membrane</keyword>
<accession>A0A1F6D6C4</accession>
<dbReference type="PANTHER" id="PTHR30151">
    <property type="entry name" value="ALKANE SULFONATE ABC TRANSPORTER-RELATED, MEMBRANE SUBUNIT"/>
    <property type="match status" value="1"/>
</dbReference>
<dbReference type="Proteomes" id="UP000178606">
    <property type="component" value="Unassembled WGS sequence"/>
</dbReference>
<evidence type="ECO:0000259" key="8">
    <source>
        <dbReference type="PROSITE" id="PS50928"/>
    </source>
</evidence>
<dbReference type="InterPro" id="IPR035906">
    <property type="entry name" value="MetI-like_sf"/>
</dbReference>
<feature type="domain" description="ABC transmembrane type-1" evidence="8">
    <location>
        <begin position="67"/>
        <end position="246"/>
    </location>
</feature>
<dbReference type="Pfam" id="PF00528">
    <property type="entry name" value="BPD_transp_1"/>
    <property type="match status" value="1"/>
</dbReference>
<dbReference type="AlphaFoldDB" id="A0A1F6D6C4"/>
<comment type="caution">
    <text evidence="9">The sequence shown here is derived from an EMBL/GenBank/DDBJ whole genome shotgun (WGS) entry which is preliminary data.</text>
</comment>
<dbReference type="GO" id="GO:0055085">
    <property type="term" value="P:transmembrane transport"/>
    <property type="evidence" value="ECO:0007669"/>
    <property type="project" value="InterPro"/>
</dbReference>
<proteinExistence type="inferred from homology"/>
<keyword evidence="4 7" id="KW-0812">Transmembrane</keyword>
<evidence type="ECO:0000256" key="2">
    <source>
        <dbReference type="ARBA" id="ARBA00022448"/>
    </source>
</evidence>
<evidence type="ECO:0000256" key="6">
    <source>
        <dbReference type="ARBA" id="ARBA00023136"/>
    </source>
</evidence>
<evidence type="ECO:0000256" key="4">
    <source>
        <dbReference type="ARBA" id="ARBA00022692"/>
    </source>
</evidence>
<feature type="transmembrane region" description="Helical" evidence="7">
    <location>
        <begin position="71"/>
        <end position="93"/>
    </location>
</feature>